<reference evidence="9 10" key="1">
    <citation type="submission" date="2019-07" db="EMBL/GenBank/DDBJ databases">
        <title>Genomic Encyclopedia of Archaeal and Bacterial Type Strains, Phase II (KMG-II): from individual species to whole genera.</title>
        <authorList>
            <person name="Goeker M."/>
        </authorList>
    </citation>
    <scope>NUCLEOTIDE SEQUENCE [LARGE SCALE GENOMIC DNA]</scope>
    <source>
        <strain evidence="9 10">DSM 18850</strain>
    </source>
</reference>
<dbReference type="GO" id="GO:1903457">
    <property type="term" value="P:lactate catabolic process"/>
    <property type="evidence" value="ECO:0007669"/>
    <property type="project" value="TreeGrafter"/>
</dbReference>
<sequence>MEAKLKALKASLKGDLLYDKTTRILYATDASVYREMPIAVAVPREVDDLKKLITFAKENRLSLIPRAAGTSLAGQVVGAGIVVDISKYFTEIIALNTEEKWVKVQPGVIRDELNRFLRPHNLYFGPETSTANRATIGGMVGNNSCGANSLLYRSTREHTLEIEALLSDGSQVTFSALSPAEFDNKCELRTLEGALYRHIRGLLDDPTNQREIRREFPKRSIDRRNTGYAIDLLLDSDPFTPGGDKFNFCKLLCGSEGTLAFVTSIKLQLVEVPTKPSGLLCIHFHSIEEALLANLVALKHRPLVSELMDRYILECTKNNLEQAQNRFFIEGDPAAVLVVEYDGADHTEIIGKVRRVEQEMREQRLGYHFPLVVGDDKKKVWSLRKAGLGLLTNTPGDAKPVAVIEDTAVAVEDLPEYIKEFNSILARYGLYSVHYAHAATGELHLRPVLNLKDKKGKDQFRIVATEIAKLVKKYQGSLSGEHGDGRLRGEFIRFMVGPHNYALLEDIKKTWDPHGVFNPGKIVGTPSMDTFLRYDGVQRNESIPTVFRYNGQHILQHVEQCNGSGDCRKTAAAGGTMCPSYMATRNEQDATRARANVLREILSTSTKANPFDHDEIKEVMDLCLSCKGCKSECPSSVDMAKLKAEFLQGYYDARGVPFRSWMIGHVDRLTELVSNFSPLYNWSISNPLVGKGIKRMLGFAERRQLPKIANQTLFSWFRQRSKPSRGGGLSRPVYFFFDEFTNFNDVEIGKKAILLLEGLGYEVRAVKHRSSGRALISKGFLRKAKRIANEQVETFAPIVESGSSLVGVEPSAILTFRDEYVDLVDDHLVEQAKRVGKRALTIEEFIFEEIMSGAIDTDRFSDAKAEILLHTHCQQKAWGIQDKVAFVLQFLRNREVHVIPSGCCGMAGSFGYEREHYALSQDIGELVLFPYVRTKKEQVMVVAPGTSCRHQILEGTMERAFHPIEILYEALLK</sequence>
<dbReference type="InterPro" id="IPR004113">
    <property type="entry name" value="FAD-bd_oxidored_4_C"/>
</dbReference>
<dbReference type="SUPFAM" id="SSF56176">
    <property type="entry name" value="FAD-binding/transporter-associated domain-like"/>
    <property type="match status" value="1"/>
</dbReference>
<dbReference type="AlphaFoldDB" id="A0A5S5DIW0"/>
<keyword evidence="4" id="KW-0274">FAD</keyword>
<dbReference type="InterPro" id="IPR036318">
    <property type="entry name" value="FAD-bd_PCMH-like_sf"/>
</dbReference>
<proteinExistence type="predicted"/>
<dbReference type="InterPro" id="IPR006094">
    <property type="entry name" value="Oxid_FAD_bind_N"/>
</dbReference>
<name>A0A5S5DIW0_9SPHI</name>
<keyword evidence="3" id="KW-0479">Metal-binding</keyword>
<gene>
    <name evidence="9" type="ORF">BC792_1084</name>
</gene>
<evidence type="ECO:0000256" key="2">
    <source>
        <dbReference type="ARBA" id="ARBA00022630"/>
    </source>
</evidence>
<dbReference type="InterPro" id="IPR016164">
    <property type="entry name" value="FAD-linked_Oxase-like_C"/>
</dbReference>
<keyword evidence="7" id="KW-0411">Iron-sulfur</keyword>
<evidence type="ECO:0000259" key="8">
    <source>
        <dbReference type="PROSITE" id="PS51387"/>
    </source>
</evidence>
<evidence type="ECO:0000313" key="10">
    <source>
        <dbReference type="Proteomes" id="UP000325105"/>
    </source>
</evidence>
<evidence type="ECO:0000256" key="6">
    <source>
        <dbReference type="ARBA" id="ARBA00023004"/>
    </source>
</evidence>
<evidence type="ECO:0000313" key="9">
    <source>
        <dbReference type="EMBL" id="TYP95913.1"/>
    </source>
</evidence>
<dbReference type="InterPro" id="IPR017900">
    <property type="entry name" value="4Fe4S_Fe_S_CS"/>
</dbReference>
<evidence type="ECO:0000256" key="3">
    <source>
        <dbReference type="ARBA" id="ARBA00022723"/>
    </source>
</evidence>
<evidence type="ECO:0000256" key="4">
    <source>
        <dbReference type="ARBA" id="ARBA00022827"/>
    </source>
</evidence>
<keyword evidence="6" id="KW-0408">Iron</keyword>
<accession>A0A5S5DIW0</accession>
<dbReference type="PROSITE" id="PS00198">
    <property type="entry name" value="4FE4S_FER_1"/>
    <property type="match status" value="1"/>
</dbReference>
<dbReference type="GO" id="GO:0004458">
    <property type="term" value="F:D-lactate dehydrogenase (cytochrome) activity"/>
    <property type="evidence" value="ECO:0007669"/>
    <property type="project" value="TreeGrafter"/>
</dbReference>
<dbReference type="InterPro" id="IPR016167">
    <property type="entry name" value="FAD-bd_PCMH_sub1"/>
</dbReference>
<dbReference type="PANTHER" id="PTHR11748">
    <property type="entry name" value="D-LACTATE DEHYDROGENASE"/>
    <property type="match status" value="1"/>
</dbReference>
<dbReference type="SUPFAM" id="SSF46548">
    <property type="entry name" value="alpha-helical ferredoxin"/>
    <property type="match status" value="1"/>
</dbReference>
<evidence type="ECO:0000256" key="1">
    <source>
        <dbReference type="ARBA" id="ARBA00001974"/>
    </source>
</evidence>
<dbReference type="GO" id="GO:0046872">
    <property type="term" value="F:metal ion binding"/>
    <property type="evidence" value="ECO:0007669"/>
    <property type="project" value="UniProtKB-KW"/>
</dbReference>
<dbReference type="GO" id="GO:0071949">
    <property type="term" value="F:FAD binding"/>
    <property type="evidence" value="ECO:0007669"/>
    <property type="project" value="InterPro"/>
</dbReference>
<dbReference type="Gene3D" id="1.10.45.10">
    <property type="entry name" value="Vanillyl-alcohol Oxidase, Chain A, domain 4"/>
    <property type="match status" value="1"/>
</dbReference>
<dbReference type="GO" id="GO:0051536">
    <property type="term" value="F:iron-sulfur cluster binding"/>
    <property type="evidence" value="ECO:0007669"/>
    <property type="project" value="UniProtKB-KW"/>
</dbReference>
<comment type="cofactor">
    <cofactor evidence="1">
        <name>FAD</name>
        <dbReference type="ChEBI" id="CHEBI:57692"/>
    </cofactor>
</comment>
<dbReference type="Gene3D" id="3.30.465.10">
    <property type="match status" value="1"/>
</dbReference>
<dbReference type="Pfam" id="PF13534">
    <property type="entry name" value="Fer4_17"/>
    <property type="match status" value="1"/>
</dbReference>
<dbReference type="PROSITE" id="PS51387">
    <property type="entry name" value="FAD_PCMH"/>
    <property type="match status" value="1"/>
</dbReference>
<dbReference type="InterPro" id="IPR016171">
    <property type="entry name" value="Vanillyl_alc_oxidase_C-sub2"/>
</dbReference>
<feature type="domain" description="FAD-binding PCMH-type" evidence="8">
    <location>
        <begin position="33"/>
        <end position="272"/>
    </location>
</feature>
<protein>
    <submittedName>
        <fullName evidence="9">FAD/FMN-containing dehydrogenase</fullName>
    </submittedName>
</protein>
<dbReference type="EMBL" id="VNHX01000008">
    <property type="protein sequence ID" value="TYP95913.1"/>
    <property type="molecule type" value="Genomic_DNA"/>
</dbReference>
<keyword evidence="2" id="KW-0285">Flavoprotein</keyword>
<dbReference type="Proteomes" id="UP000325105">
    <property type="component" value="Unassembled WGS sequence"/>
</dbReference>
<keyword evidence="5" id="KW-0560">Oxidoreductase</keyword>
<organism evidence="9 10">
    <name type="scientific">Sphingobacterium allocomposti</name>
    <dbReference type="NCBI Taxonomy" id="415956"/>
    <lineage>
        <taxon>Bacteria</taxon>
        <taxon>Pseudomonadati</taxon>
        <taxon>Bacteroidota</taxon>
        <taxon>Sphingobacteriia</taxon>
        <taxon>Sphingobacteriales</taxon>
        <taxon>Sphingobacteriaceae</taxon>
        <taxon>Sphingobacterium</taxon>
    </lineage>
</organism>
<dbReference type="Gene3D" id="3.30.43.10">
    <property type="entry name" value="Uridine Diphospho-n-acetylenolpyruvylglucosamine Reductase, domain 2"/>
    <property type="match status" value="1"/>
</dbReference>
<dbReference type="Pfam" id="PF02913">
    <property type="entry name" value="FAD-oxidase_C"/>
    <property type="match status" value="1"/>
</dbReference>
<evidence type="ECO:0000256" key="5">
    <source>
        <dbReference type="ARBA" id="ARBA00023002"/>
    </source>
</evidence>
<comment type="caution">
    <text evidence="9">The sequence shown here is derived from an EMBL/GenBank/DDBJ whole genome shotgun (WGS) entry which is preliminary data.</text>
</comment>
<dbReference type="SUPFAM" id="SSF55103">
    <property type="entry name" value="FAD-linked oxidases, C-terminal domain"/>
    <property type="match status" value="1"/>
</dbReference>
<dbReference type="InterPro" id="IPR016166">
    <property type="entry name" value="FAD-bd_PCMH"/>
</dbReference>
<dbReference type="Gene3D" id="3.30.70.2740">
    <property type="match status" value="1"/>
</dbReference>
<dbReference type="RefSeq" id="WP_148908374.1">
    <property type="nucleotide sequence ID" value="NZ_VNHX01000008.1"/>
</dbReference>
<evidence type="ECO:0000256" key="7">
    <source>
        <dbReference type="ARBA" id="ARBA00023014"/>
    </source>
</evidence>
<dbReference type="GO" id="GO:0008720">
    <property type="term" value="F:D-lactate dehydrogenase (NAD+) activity"/>
    <property type="evidence" value="ECO:0007669"/>
    <property type="project" value="TreeGrafter"/>
</dbReference>
<keyword evidence="10" id="KW-1185">Reference proteome</keyword>
<dbReference type="Pfam" id="PF01565">
    <property type="entry name" value="FAD_binding_4"/>
    <property type="match status" value="1"/>
</dbReference>
<dbReference type="InterPro" id="IPR016169">
    <property type="entry name" value="FAD-bd_PCMH_sub2"/>
</dbReference>
<dbReference type="OrthoDB" id="9767256at2"/>
<dbReference type="PANTHER" id="PTHR11748:SF119">
    <property type="entry name" value="D-2-HYDROXYGLUTARATE DEHYDROGENASE"/>
    <property type="match status" value="1"/>
</dbReference>